<feature type="region of interest" description="Disordered" evidence="1">
    <location>
        <begin position="1"/>
        <end position="42"/>
    </location>
</feature>
<evidence type="ECO:0008006" key="4">
    <source>
        <dbReference type="Google" id="ProtNLM"/>
    </source>
</evidence>
<evidence type="ECO:0000313" key="3">
    <source>
        <dbReference type="Proteomes" id="UP000619260"/>
    </source>
</evidence>
<name>A0A8J3YNE2_9ACTN</name>
<organism evidence="2 3">
    <name type="scientific">Virgisporangium aliadipatigenens</name>
    <dbReference type="NCBI Taxonomy" id="741659"/>
    <lineage>
        <taxon>Bacteria</taxon>
        <taxon>Bacillati</taxon>
        <taxon>Actinomycetota</taxon>
        <taxon>Actinomycetes</taxon>
        <taxon>Micromonosporales</taxon>
        <taxon>Micromonosporaceae</taxon>
        <taxon>Virgisporangium</taxon>
    </lineage>
</organism>
<feature type="compositionally biased region" description="Basic and acidic residues" evidence="1">
    <location>
        <begin position="1"/>
        <end position="24"/>
    </location>
</feature>
<dbReference type="InterPro" id="IPR021527">
    <property type="entry name" value="DUF2795"/>
</dbReference>
<dbReference type="Pfam" id="PF11387">
    <property type="entry name" value="DUF2795"/>
    <property type="match status" value="1"/>
</dbReference>
<comment type="caution">
    <text evidence="2">The sequence shown here is derived from an EMBL/GenBank/DDBJ whole genome shotgun (WGS) entry which is preliminary data.</text>
</comment>
<dbReference type="RefSeq" id="WP_203901042.1">
    <property type="nucleotide sequence ID" value="NZ_BOPF01000015.1"/>
</dbReference>
<reference evidence="2" key="1">
    <citation type="submission" date="2021-01" db="EMBL/GenBank/DDBJ databases">
        <title>Whole genome shotgun sequence of Virgisporangium aliadipatigenens NBRC 105644.</title>
        <authorList>
            <person name="Komaki H."/>
            <person name="Tamura T."/>
        </authorList>
    </citation>
    <scope>NUCLEOTIDE SEQUENCE</scope>
    <source>
        <strain evidence="2">NBRC 105644</strain>
    </source>
</reference>
<sequence length="112" mass="12131">MDRISTKHGARVDDALSHKPRETDYDTPAGAPEPGSPPGMTYDEVEARSNLGRFIPMASLPGDRAALISGARDLNAPDEVIRTLERLPEGETYETVNQVWAALGGNNEAQRT</sequence>
<dbReference type="EMBL" id="BOPF01000015">
    <property type="protein sequence ID" value="GIJ47542.1"/>
    <property type="molecule type" value="Genomic_DNA"/>
</dbReference>
<accession>A0A8J3YNE2</accession>
<gene>
    <name evidence="2" type="ORF">Val02_44280</name>
</gene>
<protein>
    <recommendedName>
        <fullName evidence="4">DUF2795 domain-containing protein</fullName>
    </recommendedName>
</protein>
<dbReference type="Proteomes" id="UP000619260">
    <property type="component" value="Unassembled WGS sequence"/>
</dbReference>
<evidence type="ECO:0000256" key="1">
    <source>
        <dbReference type="SAM" id="MobiDB-lite"/>
    </source>
</evidence>
<keyword evidence="3" id="KW-1185">Reference proteome</keyword>
<proteinExistence type="predicted"/>
<evidence type="ECO:0000313" key="2">
    <source>
        <dbReference type="EMBL" id="GIJ47542.1"/>
    </source>
</evidence>
<dbReference type="AlphaFoldDB" id="A0A8J3YNE2"/>